<sequence>MKSFIDNRTIRDETAPTHFSLENSHATKIVFQNAPFVWQEFSFLNRANERHNWVFDQTIFNQRDKQAKQHFPVIIHENSITFQTDPSCQLADALFQVTYSLFEDNSLTIKFDNLNDTGSDLASIFLKTGWRLASDWTKSLQIYSKPVELSQDDVGKPEKQLWASALFDPKKQAAVILENNQTKATLQIFSNFDGLAWSLMALKQEKILSLTMQNRIIDGRSQDHGYWTTYKIKS</sequence>
<proteinExistence type="predicted"/>
<evidence type="ECO:0000313" key="1">
    <source>
        <dbReference type="EMBL" id="MDN6900385.1"/>
    </source>
</evidence>
<dbReference type="RefSeq" id="WP_128686435.1">
    <property type="nucleotide sequence ID" value="NZ_CP029684.2"/>
</dbReference>
<dbReference type="Proteomes" id="UP001167919">
    <property type="component" value="Unassembled WGS sequence"/>
</dbReference>
<name>A0AAJ1RA97_9LACO</name>
<dbReference type="EMBL" id="CP029684">
    <property type="protein sequence ID" value="QAS69962.1"/>
    <property type="molecule type" value="Genomic_DNA"/>
</dbReference>
<evidence type="ECO:0000313" key="2">
    <source>
        <dbReference type="EMBL" id="QAS69962.1"/>
    </source>
</evidence>
<evidence type="ECO:0000313" key="4">
    <source>
        <dbReference type="Proteomes" id="UP001167919"/>
    </source>
</evidence>
<reference evidence="1" key="2">
    <citation type="submission" date="2019-01" db="EMBL/GenBank/DDBJ databases">
        <title>Oenococcus sicerae UCMA17102.</title>
        <authorList>
            <person name="Cousin F.J."/>
            <person name="Le Guellec R."/>
            <person name="Cretenet M."/>
        </authorList>
    </citation>
    <scope>NUCLEOTIDE SEQUENCE</scope>
    <source>
        <strain evidence="1">UCMA17102</strain>
    </source>
</reference>
<dbReference type="Proteomes" id="UP000286907">
    <property type="component" value="Chromosome"/>
</dbReference>
<reference evidence="2" key="3">
    <citation type="submission" date="2020-01" db="EMBL/GenBank/DDBJ databases">
        <authorList>
            <person name="Cousin F.J."/>
            <person name="Le Guellec R."/>
            <person name="Cretenet M."/>
        </authorList>
    </citation>
    <scope>NUCLEOTIDE SEQUENCE</scope>
    <source>
        <strain evidence="2">UCMA 15228</strain>
    </source>
</reference>
<organism evidence="1 4">
    <name type="scientific">Oenococcus sicerae</name>
    <dbReference type="NCBI Taxonomy" id="2203724"/>
    <lineage>
        <taxon>Bacteria</taxon>
        <taxon>Bacillati</taxon>
        <taxon>Bacillota</taxon>
        <taxon>Bacilli</taxon>
        <taxon>Lactobacillales</taxon>
        <taxon>Lactobacillaceae</taxon>
        <taxon>Oenococcus</taxon>
    </lineage>
</organism>
<accession>A0AAJ1RA97</accession>
<keyword evidence="3" id="KW-1185">Reference proteome</keyword>
<gene>
    <name evidence="2" type="ORF">DLJ48_05195</name>
    <name evidence="1" type="ORF">EVC35_05120</name>
</gene>
<dbReference type="EMBL" id="SDWY01000002">
    <property type="protein sequence ID" value="MDN6900385.1"/>
    <property type="molecule type" value="Genomic_DNA"/>
</dbReference>
<dbReference type="AlphaFoldDB" id="A0AAJ1RA97"/>
<reference evidence="2 3" key="1">
    <citation type="journal article" date="2019" name="Syst. Appl. Microbiol.">
        <title>Oenococcus sicerae sp. nov., isolated from French cider.</title>
        <authorList>
            <person name="Cousin F.J."/>
            <person name="Le Guellec R."/>
            <person name="Chagnot C."/>
            <person name="Goux D."/>
            <person name="Dalmasso M."/>
            <person name="Laplace J.M."/>
            <person name="Cretenet M."/>
        </authorList>
    </citation>
    <scope>NUCLEOTIDE SEQUENCE [LARGE SCALE GENOMIC DNA]</scope>
    <source>
        <strain evidence="2 3">UCMA 15228</strain>
    </source>
</reference>
<protein>
    <submittedName>
        <fullName evidence="1">Uncharacterized protein</fullName>
    </submittedName>
</protein>
<evidence type="ECO:0000313" key="3">
    <source>
        <dbReference type="Proteomes" id="UP000286907"/>
    </source>
</evidence>